<sequence>MFRQLSAAILSIALALPMTTAPARADAEDVAKVLGGLAALYVLKEAIDRRNDRRDHSATRNQTHRPGVHHHHRHRDGTWHRHSGGNARHSHDHARHTPPRHNNRVNRVPDRCARYLNTNRGQVLAYGARCMQRHVARPGSLPPQCIRRVNTDRGLRTVYGRGCLRREGWAMARR</sequence>
<reference evidence="3 4" key="1">
    <citation type="submission" date="2021-05" db="EMBL/GenBank/DDBJ databases">
        <title>Bacteria Genome sequencing.</title>
        <authorList>
            <person name="Takabe Y."/>
            <person name="Nakajima Y."/>
            <person name="Suzuki S."/>
            <person name="Shiozaki T."/>
        </authorList>
    </citation>
    <scope>NUCLEOTIDE SEQUENCE [LARGE SCALE GENOMIC DNA]</scope>
    <source>
        <strain evidence="3 4">AI_62</strain>
    </source>
</reference>
<feature type="region of interest" description="Disordered" evidence="1">
    <location>
        <begin position="51"/>
        <end position="106"/>
    </location>
</feature>
<comment type="caution">
    <text evidence="3">The sequence shown here is derived from an EMBL/GenBank/DDBJ whole genome shotgun (WGS) entry which is preliminary data.</text>
</comment>
<organism evidence="3 4">
    <name type="scientific">Jannaschia pagri</name>
    <dbReference type="NCBI Taxonomy" id="2829797"/>
    <lineage>
        <taxon>Bacteria</taxon>
        <taxon>Pseudomonadati</taxon>
        <taxon>Pseudomonadota</taxon>
        <taxon>Alphaproteobacteria</taxon>
        <taxon>Rhodobacterales</taxon>
        <taxon>Roseobacteraceae</taxon>
        <taxon>Jannaschia</taxon>
    </lineage>
</organism>
<dbReference type="RefSeq" id="WP_220748824.1">
    <property type="nucleotide sequence ID" value="NZ_BPFH01000003.1"/>
</dbReference>
<evidence type="ECO:0000313" key="4">
    <source>
        <dbReference type="Proteomes" id="UP000786693"/>
    </source>
</evidence>
<name>A0ABQ4NLP7_9RHOB</name>
<gene>
    <name evidence="3" type="ORF">JANAI62_19530</name>
</gene>
<dbReference type="Proteomes" id="UP000786693">
    <property type="component" value="Unassembled WGS sequence"/>
</dbReference>
<feature type="signal peptide" evidence="2">
    <location>
        <begin position="1"/>
        <end position="25"/>
    </location>
</feature>
<evidence type="ECO:0008006" key="5">
    <source>
        <dbReference type="Google" id="ProtNLM"/>
    </source>
</evidence>
<feature type="compositionally biased region" description="Basic residues" evidence="1">
    <location>
        <begin position="62"/>
        <end position="104"/>
    </location>
</feature>
<proteinExistence type="predicted"/>
<keyword evidence="4" id="KW-1185">Reference proteome</keyword>
<feature type="chain" id="PRO_5047285690" description="Secreted protein" evidence="2">
    <location>
        <begin position="26"/>
        <end position="174"/>
    </location>
</feature>
<evidence type="ECO:0000256" key="2">
    <source>
        <dbReference type="SAM" id="SignalP"/>
    </source>
</evidence>
<dbReference type="EMBL" id="BPFH01000003">
    <property type="protein sequence ID" value="GIT95330.1"/>
    <property type="molecule type" value="Genomic_DNA"/>
</dbReference>
<evidence type="ECO:0000313" key="3">
    <source>
        <dbReference type="EMBL" id="GIT95330.1"/>
    </source>
</evidence>
<protein>
    <recommendedName>
        <fullName evidence="5">Secreted protein</fullName>
    </recommendedName>
</protein>
<accession>A0ABQ4NLP7</accession>
<keyword evidence="2" id="KW-0732">Signal</keyword>
<evidence type="ECO:0000256" key="1">
    <source>
        <dbReference type="SAM" id="MobiDB-lite"/>
    </source>
</evidence>